<keyword evidence="2" id="KW-1185">Reference proteome</keyword>
<evidence type="ECO:0000313" key="2">
    <source>
        <dbReference type="Proteomes" id="UP001190700"/>
    </source>
</evidence>
<dbReference type="AlphaFoldDB" id="A0AAE0L5E1"/>
<comment type="caution">
    <text evidence="1">The sequence shown here is derived from an EMBL/GenBank/DDBJ whole genome shotgun (WGS) entry which is preliminary data.</text>
</comment>
<dbReference type="Proteomes" id="UP001190700">
    <property type="component" value="Unassembled WGS sequence"/>
</dbReference>
<protein>
    <submittedName>
        <fullName evidence="1">Uncharacterized protein</fullName>
    </submittedName>
</protein>
<reference evidence="1 2" key="1">
    <citation type="journal article" date="2015" name="Genome Biol. Evol.">
        <title>Comparative Genomics of a Bacterivorous Green Alga Reveals Evolutionary Causalities and Consequences of Phago-Mixotrophic Mode of Nutrition.</title>
        <authorList>
            <person name="Burns J.A."/>
            <person name="Paasch A."/>
            <person name="Narechania A."/>
            <person name="Kim E."/>
        </authorList>
    </citation>
    <scope>NUCLEOTIDE SEQUENCE [LARGE SCALE GENOMIC DNA]</scope>
    <source>
        <strain evidence="1 2">PLY_AMNH</strain>
    </source>
</reference>
<proteinExistence type="predicted"/>
<organism evidence="1 2">
    <name type="scientific">Cymbomonas tetramitiformis</name>
    <dbReference type="NCBI Taxonomy" id="36881"/>
    <lineage>
        <taxon>Eukaryota</taxon>
        <taxon>Viridiplantae</taxon>
        <taxon>Chlorophyta</taxon>
        <taxon>Pyramimonadophyceae</taxon>
        <taxon>Pyramimonadales</taxon>
        <taxon>Pyramimonadaceae</taxon>
        <taxon>Cymbomonas</taxon>
    </lineage>
</organism>
<gene>
    <name evidence="1" type="ORF">CYMTET_19227</name>
</gene>
<name>A0AAE0L5E1_9CHLO</name>
<evidence type="ECO:0000313" key="1">
    <source>
        <dbReference type="EMBL" id="KAK3272477.1"/>
    </source>
</evidence>
<sequence>MPPTRATCQYSGGAAGTAAAVGVPGGDVSATHDIFARLLARLDKIEAYIKTQRLGDAPAAPPKRHLKGLDGFRVGAHTDPRVGFDPGAKKTIPKCPRCPTAGDGAPQWCGRVRRLVASTSQLTASPQRFPVLPGTTTLMSRRNFVTFVNKLVRHSPWGKCPREEFPGGIDLVPVRHPVPTVSIGPTVSAVACSFPQPKASFVELEEESRAPDIDDLFADTDGEEIHPPIYEEPRAVTHLAVFHAAVRPQQVVGCGVPPFGMRPPFIMLVCRVGLLCFGIAGAAAGLGDIGTDSDGISVTEDPVLQLFAAADGGMAAAAPYGDMASEHGGVPTWDVP</sequence>
<accession>A0AAE0L5E1</accession>
<dbReference type="EMBL" id="LGRX02008949">
    <property type="protein sequence ID" value="KAK3272477.1"/>
    <property type="molecule type" value="Genomic_DNA"/>
</dbReference>